<evidence type="ECO:0000313" key="1">
    <source>
        <dbReference type="EMBL" id="SPQ20287.1"/>
    </source>
</evidence>
<evidence type="ECO:0000313" key="2">
    <source>
        <dbReference type="Proteomes" id="UP000289323"/>
    </source>
</evidence>
<name>A0A446BCQ8_9PEZI</name>
<dbReference type="Proteomes" id="UP000289323">
    <property type="component" value="Unassembled WGS sequence"/>
</dbReference>
<proteinExistence type="predicted"/>
<reference evidence="1 2" key="1">
    <citation type="submission" date="2018-04" db="EMBL/GenBank/DDBJ databases">
        <authorList>
            <person name="Huttner S."/>
            <person name="Dainat J."/>
        </authorList>
    </citation>
    <scope>NUCLEOTIDE SEQUENCE [LARGE SCALE GENOMIC DNA]</scope>
</reference>
<sequence length="60" mass="7094">MAREDLLKLDLQTAETVAQLEDHVNNVFRMLLCLLSEHENFREPDQLKFRLSTRRPAEPD</sequence>
<accession>A0A446BCQ8</accession>
<gene>
    <name evidence="1" type="ORF">TT172_LOCUS2706</name>
</gene>
<dbReference type="EMBL" id="OUUZ01000003">
    <property type="protein sequence ID" value="SPQ20287.1"/>
    <property type="molecule type" value="Genomic_DNA"/>
</dbReference>
<dbReference type="AlphaFoldDB" id="A0A446BCQ8"/>
<organism evidence="1 2">
    <name type="scientific">Thermothielavioides terrestris</name>
    <dbReference type="NCBI Taxonomy" id="2587410"/>
    <lineage>
        <taxon>Eukaryota</taxon>
        <taxon>Fungi</taxon>
        <taxon>Dikarya</taxon>
        <taxon>Ascomycota</taxon>
        <taxon>Pezizomycotina</taxon>
        <taxon>Sordariomycetes</taxon>
        <taxon>Sordariomycetidae</taxon>
        <taxon>Sordariales</taxon>
        <taxon>Chaetomiaceae</taxon>
        <taxon>Thermothielavioides</taxon>
    </lineage>
</organism>
<protein>
    <submittedName>
        <fullName evidence="1">Ccedeabc-60ee-4ca8-9284-9f0fa42b39b9</fullName>
    </submittedName>
</protein>